<accession>A0A426FR00</accession>
<evidence type="ECO:0000313" key="3">
    <source>
        <dbReference type="Proteomes" id="UP000270261"/>
    </source>
</evidence>
<organism evidence="2 3">
    <name type="scientific">Lautropia dentalis</name>
    <dbReference type="NCBI Taxonomy" id="2490857"/>
    <lineage>
        <taxon>Bacteria</taxon>
        <taxon>Pseudomonadati</taxon>
        <taxon>Pseudomonadota</taxon>
        <taxon>Betaproteobacteria</taxon>
        <taxon>Burkholderiales</taxon>
        <taxon>Burkholderiaceae</taxon>
        <taxon>Lautropia</taxon>
    </lineage>
</organism>
<dbReference type="RefSeq" id="WP_125094502.1">
    <property type="nucleotide sequence ID" value="NZ_RRUE01000001.1"/>
</dbReference>
<keyword evidence="3" id="KW-1185">Reference proteome</keyword>
<dbReference type="PROSITE" id="PS51257">
    <property type="entry name" value="PROKAR_LIPOPROTEIN"/>
    <property type="match status" value="1"/>
</dbReference>
<evidence type="ECO:0000313" key="2">
    <source>
        <dbReference type="EMBL" id="RRN45071.1"/>
    </source>
</evidence>
<dbReference type="Proteomes" id="UP000270261">
    <property type="component" value="Unassembled WGS sequence"/>
</dbReference>
<name>A0A426FR00_9BURK</name>
<reference evidence="2 3" key="1">
    <citation type="submission" date="2018-11" db="EMBL/GenBank/DDBJ databases">
        <title>Genome sequencing of Lautropia sp. KCOM 2505 (= ChDC F240).</title>
        <authorList>
            <person name="Kook J.-K."/>
            <person name="Park S.-N."/>
            <person name="Lim Y.K."/>
        </authorList>
    </citation>
    <scope>NUCLEOTIDE SEQUENCE [LARGE SCALE GENOMIC DNA]</scope>
    <source>
        <strain evidence="2 3">KCOM 2505</strain>
    </source>
</reference>
<dbReference type="OrthoDB" id="5801242at2"/>
<sequence>MKTTRAAVLLAVAGGCGLAASSAMAADRYANTVQALGQSEFRELSKELGGGVAFKGVVPAEGLGLMGFDISASATGFKLSNRGLWSRASNGAKIDNYVAMGGVRVHKGLPYNVDVDAFYNKASHDIANWGGGVRWAFIEGSTLLPAVAVRGSFSKLSGVDQVKMTTKGLDLSVSKGILMFTPYAGVGKVWVDSTPQGIPGLTKESFSLNRRFVGININLGLNLAAEVDRTGNTTSYSVKAGIRF</sequence>
<comment type="caution">
    <text evidence="2">The sequence shown here is derived from an EMBL/GenBank/DDBJ whole genome shotgun (WGS) entry which is preliminary data.</text>
</comment>
<dbReference type="AlphaFoldDB" id="A0A426FR00"/>
<feature type="signal peptide" evidence="1">
    <location>
        <begin position="1"/>
        <end position="25"/>
    </location>
</feature>
<dbReference type="EMBL" id="RRUE01000001">
    <property type="protein sequence ID" value="RRN45071.1"/>
    <property type="molecule type" value="Genomic_DNA"/>
</dbReference>
<gene>
    <name evidence="2" type="ORF">EHV23_02100</name>
</gene>
<evidence type="ECO:0000256" key="1">
    <source>
        <dbReference type="SAM" id="SignalP"/>
    </source>
</evidence>
<keyword evidence="1" id="KW-0732">Signal</keyword>
<feature type="chain" id="PRO_5019411125" description="Outer membrane protein beta-barrel domain-containing protein" evidence="1">
    <location>
        <begin position="26"/>
        <end position="244"/>
    </location>
</feature>
<proteinExistence type="predicted"/>
<evidence type="ECO:0008006" key="4">
    <source>
        <dbReference type="Google" id="ProtNLM"/>
    </source>
</evidence>
<protein>
    <recommendedName>
        <fullName evidence="4">Outer membrane protein beta-barrel domain-containing protein</fullName>
    </recommendedName>
</protein>